<evidence type="ECO:0000313" key="3">
    <source>
        <dbReference type="Proteomes" id="UP000242444"/>
    </source>
</evidence>
<dbReference type="GO" id="GO:0016747">
    <property type="term" value="F:acyltransferase activity, transferring groups other than amino-acyl groups"/>
    <property type="evidence" value="ECO:0007669"/>
    <property type="project" value="InterPro"/>
</dbReference>
<dbReference type="Gene3D" id="3.40.630.30">
    <property type="match status" value="1"/>
</dbReference>
<dbReference type="SUPFAM" id="SSF55729">
    <property type="entry name" value="Acyl-CoA N-acyltransferases (Nat)"/>
    <property type="match status" value="1"/>
</dbReference>
<organism evidence="2 3">
    <name type="scientific">Amycolatopsis antarctica</name>
    <dbReference type="NCBI Taxonomy" id="1854586"/>
    <lineage>
        <taxon>Bacteria</taxon>
        <taxon>Bacillati</taxon>
        <taxon>Actinomycetota</taxon>
        <taxon>Actinomycetes</taxon>
        <taxon>Pseudonocardiales</taxon>
        <taxon>Pseudonocardiaceae</taxon>
        <taxon>Amycolatopsis</taxon>
    </lineage>
</organism>
<proteinExistence type="predicted"/>
<dbReference type="OrthoDB" id="3239945at2"/>
<comment type="caution">
    <text evidence="2">The sequence shown here is derived from an EMBL/GenBank/DDBJ whole genome shotgun (WGS) entry which is preliminary data.</text>
</comment>
<dbReference type="CDD" id="cd04301">
    <property type="entry name" value="NAT_SF"/>
    <property type="match status" value="1"/>
</dbReference>
<dbReference type="InterPro" id="IPR016181">
    <property type="entry name" value="Acyl_CoA_acyltransferase"/>
</dbReference>
<gene>
    <name evidence="2" type="ORF">CFN78_17910</name>
</gene>
<dbReference type="RefSeq" id="WP_094863966.1">
    <property type="nucleotide sequence ID" value="NZ_NKYE01000010.1"/>
</dbReference>
<evidence type="ECO:0000313" key="2">
    <source>
        <dbReference type="EMBL" id="OZM72010.1"/>
    </source>
</evidence>
<dbReference type="InterPro" id="IPR000182">
    <property type="entry name" value="GNAT_dom"/>
</dbReference>
<name>A0A263D0Q0_9PSEU</name>
<evidence type="ECO:0000259" key="1">
    <source>
        <dbReference type="PROSITE" id="PS51186"/>
    </source>
</evidence>
<accession>A0A263D0Q0</accession>
<reference evidence="2 3" key="1">
    <citation type="submission" date="2017-07" db="EMBL/GenBank/DDBJ databases">
        <title>Amycolatopsis antarcticus sp. nov., isolated from the surface of an Antarcticus brown macroalga.</title>
        <authorList>
            <person name="Wang J."/>
            <person name="Leiva S."/>
            <person name="Huang J."/>
            <person name="Huang Y."/>
        </authorList>
    </citation>
    <scope>NUCLEOTIDE SEQUENCE [LARGE SCALE GENOMIC DNA]</scope>
    <source>
        <strain evidence="2 3">AU-G6</strain>
    </source>
</reference>
<feature type="domain" description="N-acetyltransferase" evidence="1">
    <location>
        <begin position="16"/>
        <end position="205"/>
    </location>
</feature>
<dbReference type="InParanoid" id="A0A263D0Q0"/>
<dbReference type="EMBL" id="NKYE01000010">
    <property type="protein sequence ID" value="OZM72010.1"/>
    <property type="molecule type" value="Genomic_DNA"/>
</dbReference>
<sequence length="205" mass="22142">MPAPAALGRSGDAPRLDVRPATAELFDDLASLLNPNGNERACWCLSYRITSADYSALRGEQRAGRVRELCAARPGPGVLAYSGELPVGWCGLGPRSSLERLKRSRTMPPVDDLPVWSVVCFVVRSGYRRRGVTRALLDGAIDYARSNGAPVLEGYPVDPGGVRVSSGAAHVGTTGLFEAAGFRRVHETKARADRLPRWLMRLDLA</sequence>
<keyword evidence="3" id="KW-1185">Reference proteome</keyword>
<dbReference type="Pfam" id="PF00583">
    <property type="entry name" value="Acetyltransf_1"/>
    <property type="match status" value="1"/>
</dbReference>
<keyword evidence="2" id="KW-0808">Transferase</keyword>
<dbReference type="Proteomes" id="UP000242444">
    <property type="component" value="Unassembled WGS sequence"/>
</dbReference>
<dbReference type="PROSITE" id="PS51186">
    <property type="entry name" value="GNAT"/>
    <property type="match status" value="1"/>
</dbReference>
<dbReference type="AlphaFoldDB" id="A0A263D0Q0"/>
<protein>
    <submittedName>
        <fullName evidence="2">GNAT family N-acetyltransferase</fullName>
    </submittedName>
</protein>